<protein>
    <recommendedName>
        <fullName evidence="14">Riboflavin biosynthesis protein RibD</fullName>
    </recommendedName>
    <domain>
        <recommendedName>
            <fullName evidence="14">Diaminohydroxyphosphoribosylaminopyrimidine deaminase</fullName>
            <shortName evidence="14">DRAP deaminase</shortName>
            <ecNumber evidence="14">3.5.4.26</ecNumber>
        </recommendedName>
        <alternativeName>
            <fullName evidence="14">Riboflavin-specific deaminase</fullName>
        </alternativeName>
    </domain>
    <domain>
        <recommendedName>
            <fullName evidence="14">5-amino-6-(5-phosphoribosylamino)uracil reductase</fullName>
            <ecNumber evidence="14">1.1.1.193</ecNumber>
        </recommendedName>
        <alternativeName>
            <fullName evidence="14">HTP reductase</fullName>
        </alternativeName>
    </domain>
</protein>
<dbReference type="SUPFAM" id="SSF53597">
    <property type="entry name" value="Dihydrofolate reductase-like"/>
    <property type="match status" value="1"/>
</dbReference>
<dbReference type="eggNOG" id="COG1985">
    <property type="taxonomic scope" value="Bacteria"/>
</dbReference>
<evidence type="ECO:0000256" key="1">
    <source>
        <dbReference type="ARBA" id="ARBA00002151"/>
    </source>
</evidence>
<dbReference type="Proteomes" id="UP000014155">
    <property type="component" value="Unassembled WGS sequence"/>
</dbReference>
<dbReference type="PROSITE" id="PS51747">
    <property type="entry name" value="CYT_DCMP_DEAMINASES_2"/>
    <property type="match status" value="1"/>
</dbReference>
<feature type="binding site" evidence="16">
    <location>
        <position position="155"/>
    </location>
    <ligand>
        <name>NADP(+)</name>
        <dbReference type="ChEBI" id="CHEBI:58349"/>
    </ligand>
</feature>
<dbReference type="EC" id="3.5.4.26" evidence="14"/>
<organism evidence="19 20">
    <name type="scientific">Ruminiclostridium cellobioparum subsp. termitidis CT1112</name>
    <dbReference type="NCBI Taxonomy" id="1195236"/>
    <lineage>
        <taxon>Bacteria</taxon>
        <taxon>Bacillati</taxon>
        <taxon>Bacillota</taxon>
        <taxon>Clostridia</taxon>
        <taxon>Eubacteriales</taxon>
        <taxon>Oscillospiraceae</taxon>
        <taxon>Ruminiclostridium</taxon>
    </lineage>
</organism>
<comment type="pathway">
    <text evidence="3 14">Cofactor biosynthesis; riboflavin biosynthesis; 5-amino-6-(D-ribitylamino)uracil from GTP: step 3/4.</text>
</comment>
<dbReference type="PANTHER" id="PTHR38011:SF7">
    <property type="entry name" value="2,5-DIAMINO-6-RIBOSYLAMINO-4(3H)-PYRIMIDINONE 5'-PHOSPHATE REDUCTASE"/>
    <property type="match status" value="1"/>
</dbReference>
<dbReference type="NCBIfam" id="TIGR00227">
    <property type="entry name" value="ribD_Cterm"/>
    <property type="match status" value="1"/>
</dbReference>
<dbReference type="AlphaFoldDB" id="S0FHD3"/>
<dbReference type="GO" id="GO:0050661">
    <property type="term" value="F:NADP binding"/>
    <property type="evidence" value="ECO:0007669"/>
    <property type="project" value="InterPro"/>
</dbReference>
<comment type="similarity">
    <text evidence="5 14">In the C-terminal section; belongs to the HTP reductase family.</text>
</comment>
<keyword evidence="9 14" id="KW-0521">NADP</keyword>
<dbReference type="Gene3D" id="3.40.430.10">
    <property type="entry name" value="Dihydrofolate Reductase, subunit A"/>
    <property type="match status" value="1"/>
</dbReference>
<dbReference type="InterPro" id="IPR050765">
    <property type="entry name" value="Riboflavin_Biosynth_HTPR"/>
</dbReference>
<keyword evidence="20" id="KW-1185">Reference proteome</keyword>
<dbReference type="InterPro" id="IPR011549">
    <property type="entry name" value="RibD_C"/>
</dbReference>
<evidence type="ECO:0000256" key="14">
    <source>
        <dbReference type="PIRNR" id="PIRNR006769"/>
    </source>
</evidence>
<dbReference type="UniPathway" id="UPA00275">
    <property type="reaction ID" value="UER00401"/>
</dbReference>
<evidence type="ECO:0000256" key="6">
    <source>
        <dbReference type="ARBA" id="ARBA00022723"/>
    </source>
</evidence>
<keyword evidence="11" id="KW-0511">Multifunctional enzyme</keyword>
<dbReference type="PANTHER" id="PTHR38011">
    <property type="entry name" value="DIHYDROFOLATE REDUCTASE FAMILY PROTEIN (AFU_ORTHOLOGUE AFUA_8G06820)"/>
    <property type="match status" value="1"/>
</dbReference>
<dbReference type="InterPro" id="IPR004794">
    <property type="entry name" value="Eubact_RibD"/>
</dbReference>
<evidence type="ECO:0000313" key="20">
    <source>
        <dbReference type="Proteomes" id="UP000014155"/>
    </source>
</evidence>
<dbReference type="eggNOG" id="COG0117">
    <property type="taxonomic scope" value="Bacteria"/>
</dbReference>
<dbReference type="STRING" id="1195236.CTER_3354"/>
<dbReference type="Gene3D" id="3.40.140.10">
    <property type="entry name" value="Cytidine Deaminase, domain 2"/>
    <property type="match status" value="1"/>
</dbReference>
<keyword evidence="14" id="KW-0686">Riboflavin biosynthesis</keyword>
<evidence type="ECO:0000256" key="4">
    <source>
        <dbReference type="ARBA" id="ARBA00005259"/>
    </source>
</evidence>
<dbReference type="Pfam" id="PF00383">
    <property type="entry name" value="dCMP_cyt_deam_1"/>
    <property type="match status" value="1"/>
</dbReference>
<feature type="binding site" evidence="17">
    <location>
        <position position="76"/>
    </location>
    <ligand>
        <name>Zn(2+)</name>
        <dbReference type="ChEBI" id="CHEBI:29105"/>
        <note>catalytic</note>
    </ligand>
</feature>
<evidence type="ECO:0000256" key="7">
    <source>
        <dbReference type="ARBA" id="ARBA00022801"/>
    </source>
</evidence>
<name>S0FHD3_RUMCE</name>
<evidence type="ECO:0000256" key="8">
    <source>
        <dbReference type="ARBA" id="ARBA00022833"/>
    </source>
</evidence>
<comment type="catalytic activity">
    <reaction evidence="13 14">
        <text>2,5-diamino-6-hydroxy-4-(5-phosphoribosylamino)-pyrimidine + H2O + H(+) = 5-amino-6-(5-phospho-D-ribosylamino)uracil + NH4(+)</text>
        <dbReference type="Rhea" id="RHEA:21868"/>
        <dbReference type="ChEBI" id="CHEBI:15377"/>
        <dbReference type="ChEBI" id="CHEBI:15378"/>
        <dbReference type="ChEBI" id="CHEBI:28938"/>
        <dbReference type="ChEBI" id="CHEBI:58453"/>
        <dbReference type="ChEBI" id="CHEBI:58614"/>
        <dbReference type="EC" id="3.5.4.26"/>
    </reaction>
</comment>
<comment type="similarity">
    <text evidence="4 14">In the N-terminal section; belongs to the cytidine and deoxycytidylate deaminase family.</text>
</comment>
<proteinExistence type="inferred from homology"/>
<feature type="binding site" evidence="16">
    <location>
        <position position="296"/>
    </location>
    <ligand>
        <name>substrate</name>
    </ligand>
</feature>
<comment type="pathway">
    <text evidence="2 14">Cofactor biosynthesis; riboflavin biosynthesis; 5-amino-6-(D-ribitylamino)uracil from GTP: step 2/4.</text>
</comment>
<feature type="binding site" evidence="16">
    <location>
        <position position="197"/>
    </location>
    <ligand>
        <name>NADP(+)</name>
        <dbReference type="ChEBI" id="CHEBI:58349"/>
    </ligand>
</feature>
<feature type="binding site" evidence="17">
    <location>
        <position position="85"/>
    </location>
    <ligand>
        <name>Zn(2+)</name>
        <dbReference type="ChEBI" id="CHEBI:29105"/>
        <note>catalytic</note>
    </ligand>
</feature>
<dbReference type="FunFam" id="3.40.140.10:FF:000025">
    <property type="entry name" value="Riboflavin biosynthesis protein RibD"/>
    <property type="match status" value="1"/>
</dbReference>
<feature type="binding site" evidence="16">
    <location>
        <position position="171"/>
    </location>
    <ligand>
        <name>NADP(+)</name>
        <dbReference type="ChEBI" id="CHEBI:58349"/>
    </ligand>
</feature>
<dbReference type="InterPro" id="IPR002125">
    <property type="entry name" value="CMP_dCMP_dom"/>
</dbReference>
<dbReference type="InterPro" id="IPR002734">
    <property type="entry name" value="RibDG_C"/>
</dbReference>
<feature type="binding site" evidence="17">
    <location>
        <position position="51"/>
    </location>
    <ligand>
        <name>Zn(2+)</name>
        <dbReference type="ChEBI" id="CHEBI:29105"/>
        <note>catalytic</note>
    </ligand>
</feature>
<dbReference type="EMBL" id="AORV01000046">
    <property type="protein sequence ID" value="EMS70802.1"/>
    <property type="molecule type" value="Genomic_DNA"/>
</dbReference>
<gene>
    <name evidence="19" type="ORF">CTER_3354</name>
</gene>
<dbReference type="SUPFAM" id="SSF53927">
    <property type="entry name" value="Cytidine deaminase-like"/>
    <property type="match status" value="1"/>
</dbReference>
<dbReference type="InterPro" id="IPR024072">
    <property type="entry name" value="DHFR-like_dom_sf"/>
</dbReference>
<feature type="binding site" evidence="16">
    <location>
        <position position="169"/>
    </location>
    <ligand>
        <name>NADP(+)</name>
        <dbReference type="ChEBI" id="CHEBI:58349"/>
    </ligand>
</feature>
<evidence type="ECO:0000256" key="10">
    <source>
        <dbReference type="ARBA" id="ARBA00023002"/>
    </source>
</evidence>
<feature type="binding site" evidence="16">
    <location>
        <position position="205"/>
    </location>
    <ligand>
        <name>substrate</name>
    </ligand>
</feature>
<evidence type="ECO:0000256" key="3">
    <source>
        <dbReference type="ARBA" id="ARBA00004910"/>
    </source>
</evidence>
<evidence type="ECO:0000256" key="12">
    <source>
        <dbReference type="ARBA" id="ARBA00049861"/>
    </source>
</evidence>
<sequence length="373" mass="40201">MKIDENYMRRALELAKGGWGRTNPNPLVGAVIVRDGEIIAEGCHEKLGGAHAEVAAFRNAKGEVGGGTLYVNLEPCSHYGRTPPCAEAIIKAGIRKVVIAMEDPNPKVCGRGISRLRNAGIETVVGVLEKEARRLNEIFIKYVTEKKPFVIMKTAMTLDGKIASFAGDSRWISGESSREQVHIIRDRVSAIMVGINTVLTDNPSLTTRLGYKSGNDPVRIIVDSKGKIPVDSRVINSGSAAGVILATTSAIGGEKEKILTDRGVRIFKLDGAQGHVDLSRLMEELHREEMDSVLLEGGGGLNAAALNSEIVDKVMVFIAPKIIGGRDAKTPVEGEGIQFMKDALELRDISISRFDEDILIEGYVKGVSCLQGS</sequence>
<feature type="binding site" evidence="16">
    <location>
        <position position="201"/>
    </location>
    <ligand>
        <name>NADP(+)</name>
        <dbReference type="ChEBI" id="CHEBI:58349"/>
    </ligand>
</feature>
<dbReference type="GO" id="GO:0009231">
    <property type="term" value="P:riboflavin biosynthetic process"/>
    <property type="evidence" value="ECO:0007669"/>
    <property type="project" value="UniProtKB-UniPathway"/>
</dbReference>
<dbReference type="CDD" id="cd01284">
    <property type="entry name" value="Riboflavin_deaminase-reductase"/>
    <property type="match status" value="1"/>
</dbReference>
<feature type="binding site" evidence="16">
    <location>
        <begin position="298"/>
        <end position="304"/>
    </location>
    <ligand>
        <name>NADP(+)</name>
        <dbReference type="ChEBI" id="CHEBI:58349"/>
    </ligand>
</feature>
<evidence type="ECO:0000256" key="15">
    <source>
        <dbReference type="PIRSR" id="PIRSR006769-1"/>
    </source>
</evidence>
<comment type="catalytic activity">
    <reaction evidence="12 14">
        <text>5-amino-6-(5-phospho-D-ribitylamino)uracil + NADP(+) = 5-amino-6-(5-phospho-D-ribosylamino)uracil + NADPH + H(+)</text>
        <dbReference type="Rhea" id="RHEA:17845"/>
        <dbReference type="ChEBI" id="CHEBI:15378"/>
        <dbReference type="ChEBI" id="CHEBI:57783"/>
        <dbReference type="ChEBI" id="CHEBI:58349"/>
        <dbReference type="ChEBI" id="CHEBI:58421"/>
        <dbReference type="ChEBI" id="CHEBI:58453"/>
        <dbReference type="EC" id="1.1.1.193"/>
    </reaction>
</comment>
<dbReference type="GO" id="GO:0008835">
    <property type="term" value="F:diaminohydroxyphosphoribosylaminopyrimidine deaminase activity"/>
    <property type="evidence" value="ECO:0007669"/>
    <property type="project" value="UniProtKB-EC"/>
</dbReference>
<comment type="cofactor">
    <cofactor evidence="14 17">
        <name>Zn(2+)</name>
        <dbReference type="ChEBI" id="CHEBI:29105"/>
    </cofactor>
    <text evidence="14 17">Binds 1 zinc ion.</text>
</comment>
<dbReference type="Pfam" id="PF01872">
    <property type="entry name" value="RibD_C"/>
    <property type="match status" value="1"/>
</dbReference>
<keyword evidence="10 14" id="KW-0560">Oxidoreductase</keyword>
<dbReference type="NCBIfam" id="TIGR00326">
    <property type="entry name" value="eubact_ribD"/>
    <property type="match status" value="1"/>
</dbReference>
<feature type="binding site" evidence="16">
    <location>
        <position position="208"/>
    </location>
    <ligand>
        <name>substrate</name>
    </ligand>
</feature>
<feature type="domain" description="CMP/dCMP-type deaminase" evidence="18">
    <location>
        <begin position="2"/>
        <end position="124"/>
    </location>
</feature>
<evidence type="ECO:0000256" key="5">
    <source>
        <dbReference type="ARBA" id="ARBA00007417"/>
    </source>
</evidence>
<feature type="active site" description="Proton donor" evidence="15">
    <location>
        <position position="53"/>
    </location>
</feature>
<accession>S0FHD3</accession>
<evidence type="ECO:0000259" key="18">
    <source>
        <dbReference type="PROSITE" id="PS51747"/>
    </source>
</evidence>
<feature type="binding site" evidence="16">
    <location>
        <position position="185"/>
    </location>
    <ligand>
        <name>substrate</name>
    </ligand>
</feature>
<keyword evidence="8 14" id="KW-0862">Zinc</keyword>
<feature type="binding site" evidence="16">
    <location>
        <position position="224"/>
    </location>
    <ligand>
        <name>NADP(+)</name>
        <dbReference type="ChEBI" id="CHEBI:58349"/>
    </ligand>
</feature>
<dbReference type="GO" id="GO:0046872">
    <property type="term" value="F:metal ion binding"/>
    <property type="evidence" value="ECO:0007669"/>
    <property type="project" value="UniProtKB-KW"/>
</dbReference>
<dbReference type="PIRSF" id="PIRSF006769">
    <property type="entry name" value="RibD"/>
    <property type="match status" value="1"/>
</dbReference>
<evidence type="ECO:0000256" key="9">
    <source>
        <dbReference type="ARBA" id="ARBA00022857"/>
    </source>
</evidence>
<keyword evidence="6 14" id="KW-0479">Metal-binding</keyword>
<evidence type="ECO:0000256" key="13">
    <source>
        <dbReference type="ARBA" id="ARBA00049886"/>
    </source>
</evidence>
<dbReference type="GO" id="GO:0008703">
    <property type="term" value="F:5-amino-6-(5-phosphoribosylamino)uracil reductase activity"/>
    <property type="evidence" value="ECO:0007669"/>
    <property type="project" value="UniProtKB-EC"/>
</dbReference>
<evidence type="ECO:0000256" key="2">
    <source>
        <dbReference type="ARBA" id="ARBA00004882"/>
    </source>
</evidence>
<dbReference type="EC" id="1.1.1.193" evidence="14"/>
<keyword evidence="7 14" id="KW-0378">Hydrolase</keyword>
<dbReference type="RefSeq" id="WP_004627614.1">
    <property type="nucleotide sequence ID" value="NZ_AORV01000046.1"/>
</dbReference>
<evidence type="ECO:0000256" key="17">
    <source>
        <dbReference type="PIRSR" id="PIRSR006769-3"/>
    </source>
</evidence>
<evidence type="ECO:0000256" key="11">
    <source>
        <dbReference type="ARBA" id="ARBA00023268"/>
    </source>
</evidence>
<evidence type="ECO:0000256" key="16">
    <source>
        <dbReference type="PIRSR" id="PIRSR006769-2"/>
    </source>
</evidence>
<evidence type="ECO:0000313" key="19">
    <source>
        <dbReference type="EMBL" id="EMS70802.1"/>
    </source>
</evidence>
<reference evidence="19 20" key="1">
    <citation type="journal article" date="2013" name="Genome Announc.">
        <title>Draft Genome Sequence of the Cellulolytic, Mesophilic, Anaerobic Bacterium Clostridium termitidis Strain CT1112 (DSM 5398).</title>
        <authorList>
            <person name="Lal S."/>
            <person name="Ramachandran U."/>
            <person name="Zhang X."/>
            <person name="Munir R."/>
            <person name="Sparling R."/>
            <person name="Levin D.B."/>
        </authorList>
    </citation>
    <scope>NUCLEOTIDE SEQUENCE [LARGE SCALE GENOMIC DNA]</scope>
    <source>
        <strain evidence="19 20">CT1112</strain>
    </source>
</reference>
<comment type="function">
    <text evidence="1 14">Converts 2,5-diamino-6-(ribosylamino)-4(3h)-pyrimidinone 5'-phosphate into 5-amino-6-(ribosylamino)-2,4(1h,3h)-pyrimidinedione 5'-phosphate.</text>
</comment>
<dbReference type="PATRIC" id="fig|1195236.3.peg.3581"/>
<comment type="caution">
    <text evidence="19">The sequence shown here is derived from an EMBL/GenBank/DDBJ whole genome shotgun (WGS) entry which is preliminary data.</text>
</comment>
<dbReference type="InterPro" id="IPR016193">
    <property type="entry name" value="Cytidine_deaminase-like"/>
</dbReference>